<evidence type="ECO:0000313" key="1">
    <source>
        <dbReference type="Proteomes" id="UP000887580"/>
    </source>
</evidence>
<organism evidence="1 2">
    <name type="scientific">Panagrolaimus sp. PS1159</name>
    <dbReference type="NCBI Taxonomy" id="55785"/>
    <lineage>
        <taxon>Eukaryota</taxon>
        <taxon>Metazoa</taxon>
        <taxon>Ecdysozoa</taxon>
        <taxon>Nematoda</taxon>
        <taxon>Chromadorea</taxon>
        <taxon>Rhabditida</taxon>
        <taxon>Tylenchina</taxon>
        <taxon>Panagrolaimomorpha</taxon>
        <taxon>Panagrolaimoidea</taxon>
        <taxon>Panagrolaimidae</taxon>
        <taxon>Panagrolaimus</taxon>
    </lineage>
</organism>
<proteinExistence type="predicted"/>
<name>A0AC35F696_9BILA</name>
<evidence type="ECO:0000313" key="2">
    <source>
        <dbReference type="WBParaSite" id="PS1159_v2.g14262.t1"/>
    </source>
</evidence>
<dbReference type="Proteomes" id="UP000887580">
    <property type="component" value="Unplaced"/>
</dbReference>
<reference evidence="2" key="1">
    <citation type="submission" date="2022-11" db="UniProtKB">
        <authorList>
            <consortium name="WormBaseParasite"/>
        </authorList>
    </citation>
    <scope>IDENTIFICATION</scope>
</reference>
<sequence length="234" mass="26364">MPEPANGVGQPKKKPLKMIKSMFQLMFTKRMLCMAFVFAYVGVELSFWSGVYSTCISNTDKIGDNPKAIVALTAICEGLGLFTSGALIRIVSTKLKSIPKSMIVFAGMIIHLIVYTFIFLNLPNQSPLDKTPDHGIFKEPSVALVLICGYFLGFGDSCWNTQIYSFLIAEYPDKSAQAFSIYKFFHAMVTCAAFFWSKYIQLQWHFIILCATAIWGCFCFFVAESSEKTEFRKM</sequence>
<accession>A0AC35F696</accession>
<dbReference type="WBParaSite" id="PS1159_v2.g14262.t1">
    <property type="protein sequence ID" value="PS1159_v2.g14262.t1"/>
    <property type="gene ID" value="PS1159_v2.g14262"/>
</dbReference>
<protein>
    <submittedName>
        <fullName evidence="2">UNC93-like protein MFSD11</fullName>
    </submittedName>
</protein>